<dbReference type="EC" id="3.4.24.69" evidence="4"/>
<dbReference type="Proteomes" id="UP000008983">
    <property type="component" value="Unassembled WGS sequence"/>
</dbReference>
<dbReference type="GO" id="GO:0007018">
    <property type="term" value="P:microtubule-based movement"/>
    <property type="evidence" value="ECO:0007669"/>
    <property type="project" value="InterPro"/>
</dbReference>
<dbReference type="InterPro" id="IPR027417">
    <property type="entry name" value="P-loop_NTPase"/>
</dbReference>
<dbReference type="GO" id="GO:0005874">
    <property type="term" value="C:microtubule"/>
    <property type="evidence" value="ECO:0007669"/>
    <property type="project" value="TreeGrafter"/>
</dbReference>
<proteinExistence type="inferred from homology"/>
<gene>
    <name evidence="4" type="ORF">IMG5_035110</name>
</gene>
<dbReference type="OMA" id="NGQIMIK"/>
<feature type="coiled-coil region" evidence="2">
    <location>
        <begin position="426"/>
        <end position="556"/>
    </location>
</feature>
<feature type="binding site" evidence="1">
    <location>
        <begin position="51"/>
        <end position="58"/>
    </location>
    <ligand>
        <name>ATP</name>
        <dbReference type="ChEBI" id="CHEBI:30616"/>
    </ligand>
</feature>
<dbReference type="InterPro" id="IPR027640">
    <property type="entry name" value="Kinesin-like_fam"/>
</dbReference>
<comment type="similarity">
    <text evidence="1">Belongs to the TRAFAC class myosin-kinesin ATPase superfamily. Kinesin family.</text>
</comment>
<reference evidence="4 5" key="1">
    <citation type="submission" date="2011-07" db="EMBL/GenBank/DDBJ databases">
        <authorList>
            <person name="Coyne R."/>
            <person name="Brami D."/>
            <person name="Johnson J."/>
            <person name="Hostetler J."/>
            <person name="Hannick L."/>
            <person name="Clark T."/>
            <person name="Cassidy-Hanley D."/>
            <person name="Inman J."/>
        </authorList>
    </citation>
    <scope>NUCLEOTIDE SEQUENCE [LARGE SCALE GENOMIC DNA]</scope>
    <source>
        <strain evidence="4 5">G5</strain>
    </source>
</reference>
<dbReference type="EC" id="2.7.7.63" evidence="4"/>
<dbReference type="RefSeq" id="XP_004039064.1">
    <property type="nucleotide sequence ID" value="XM_004039016.1"/>
</dbReference>
<dbReference type="InterPro" id="IPR001752">
    <property type="entry name" value="Kinesin_motor_dom"/>
</dbReference>
<evidence type="ECO:0000256" key="2">
    <source>
        <dbReference type="SAM" id="Coils"/>
    </source>
</evidence>
<dbReference type="SUPFAM" id="SSF52540">
    <property type="entry name" value="P-loop containing nucleoside triphosphate hydrolases"/>
    <property type="match status" value="1"/>
</dbReference>
<keyword evidence="1" id="KW-0067">ATP-binding</keyword>
<dbReference type="eggNOG" id="KOG0245">
    <property type="taxonomic scope" value="Eukaryota"/>
</dbReference>
<keyword evidence="5" id="KW-1185">Reference proteome</keyword>
<evidence type="ECO:0000313" key="4">
    <source>
        <dbReference type="EMBL" id="EGR33840.1"/>
    </source>
</evidence>
<dbReference type="EMBL" id="GL983297">
    <property type="protein sequence ID" value="EGR33840.1"/>
    <property type="molecule type" value="Genomic_DNA"/>
</dbReference>
<dbReference type="PROSITE" id="PS50067">
    <property type="entry name" value="KINESIN_MOTOR_2"/>
    <property type="match status" value="1"/>
</dbReference>
<dbReference type="Pfam" id="PF00225">
    <property type="entry name" value="Kinesin"/>
    <property type="match status" value="1"/>
</dbReference>
<dbReference type="SMART" id="SM00129">
    <property type="entry name" value="KISc"/>
    <property type="match status" value="1"/>
</dbReference>
<keyword evidence="4" id="KW-0548">Nucleotidyltransferase</keyword>
<dbReference type="GO" id="GO:0030705">
    <property type="term" value="P:cytoskeleton-dependent intracellular transport"/>
    <property type="evidence" value="ECO:0007669"/>
    <property type="project" value="TreeGrafter"/>
</dbReference>
<dbReference type="GO" id="GO:0016779">
    <property type="term" value="F:nucleotidyltransferase activity"/>
    <property type="evidence" value="ECO:0007669"/>
    <property type="project" value="UniProtKB-KW"/>
</dbReference>
<organism evidence="4 5">
    <name type="scientific">Ichthyophthirius multifiliis</name>
    <name type="common">White spot disease agent</name>
    <name type="synonym">Ich</name>
    <dbReference type="NCBI Taxonomy" id="5932"/>
    <lineage>
        <taxon>Eukaryota</taxon>
        <taxon>Sar</taxon>
        <taxon>Alveolata</taxon>
        <taxon>Ciliophora</taxon>
        <taxon>Intramacronucleata</taxon>
        <taxon>Oligohymenophorea</taxon>
        <taxon>Hymenostomatida</taxon>
        <taxon>Ophryoglenina</taxon>
        <taxon>Ichthyophthirius</taxon>
    </lineage>
</organism>
<keyword evidence="1" id="KW-0505">Motor protein</keyword>
<dbReference type="InterPro" id="IPR036961">
    <property type="entry name" value="Kinesin_motor_dom_sf"/>
</dbReference>
<dbReference type="STRING" id="857967.G0QLR5"/>
<keyword evidence="4" id="KW-0808">Transferase</keyword>
<dbReference type="GeneID" id="14910027"/>
<feature type="coiled-coil region" evidence="2">
    <location>
        <begin position="363"/>
        <end position="397"/>
    </location>
</feature>
<dbReference type="OrthoDB" id="448977at2759"/>
<dbReference type="PRINTS" id="PR00380">
    <property type="entry name" value="KINESINHEAVY"/>
</dbReference>
<keyword evidence="1" id="KW-0547">Nucleotide-binding</keyword>
<evidence type="ECO:0000256" key="1">
    <source>
        <dbReference type="PROSITE-ProRule" id="PRU00283"/>
    </source>
</evidence>
<keyword evidence="4" id="KW-0378">Hydrolase</keyword>
<dbReference type="GO" id="GO:0005871">
    <property type="term" value="C:kinesin complex"/>
    <property type="evidence" value="ECO:0007669"/>
    <property type="project" value="TreeGrafter"/>
</dbReference>
<dbReference type="Gene3D" id="3.40.850.10">
    <property type="entry name" value="Kinesin motor domain"/>
    <property type="match status" value="2"/>
</dbReference>
<sequence length="857" mass="102129">MKFLIQMFSKIKYGKKQLSNIFQKQFKYKNYLQIFFFKLIEGHNCCIMSYGQTSSGKTYTIFGEDDRYTIQNKAAQKLSQLNDKGYDKRGLVPRTIEYLLKYKQQYEEIKEFTINCTLVEVNLDKIRDLGIFYLYKKQENNKQTSSSNVQNINNNIQNAFNKNLSIQESSNGQVIIKDISIVQITNMNDLYDLLQSAIFTINLIQKEKKIESNQFINSTIQFADLTGSEIINMDIRDTNKLEKILNINTQLTVLGKVYIKIIYKYKLTNKQKCLLNISQQQNIIPHKESQLTRVLQNCLNQNAYICLIININPNKNNYDECLSSLQFGDRTKGNIQIKYNNNNNDNNIINQDDFLLQSMGTNQAENDKLMKSLKDQIKDLETKIEFIMRENKSKISEINNILGLDIDLDKVLQRSSQKDLQQFKLQREAITKLENIQKINKSLEKKLEKYTKKMEDEKRELTLKNEKQQIYLNQLKEQYKKLKEDLIQNKESEQEQLKNTFQERQNKVNSIIEKSNNDLNDKTSVIFNLQQNYQNIANENQNMNEIKRNIKFEVDKDLKNKIDFLKYNFQKQIDYLKQEFSNLYQNKKNQTSQYIQQIYKYKDNKKQEINQLNMEILKLYNIYETQRNTIQKLEVYNYFFKLYFYLYKKDGFYTNGKHSFNIPQRDKPNHPNRQTYKMYIFIILIKIQILNIRLFELLDQKIFNNNKNNNEDKLNIIQQDQDEQTLEQNTQKIVNKIFGNDSTEKYNKSRKFQSNTLLRESDLKNRLNEYDKIKSQVDIKQILKERDDFKCLYMQEIRKNNIVSRGSTAGLVDKKNVHLSRMSFTNGFSKCSEFLISQMINSNRPQTNVMEQRQKNK</sequence>
<dbReference type="GO" id="GO:0004222">
    <property type="term" value="F:metalloendopeptidase activity"/>
    <property type="evidence" value="ECO:0007669"/>
    <property type="project" value="UniProtKB-EC"/>
</dbReference>
<keyword evidence="2" id="KW-0175">Coiled coil</keyword>
<dbReference type="PANTHER" id="PTHR24115">
    <property type="entry name" value="KINESIN-RELATED"/>
    <property type="match status" value="1"/>
</dbReference>
<dbReference type="PANTHER" id="PTHR24115:SF9">
    <property type="entry name" value="KINESIN HEAVY CHAIN"/>
    <property type="match status" value="1"/>
</dbReference>
<protein>
    <submittedName>
        <fullName evidence="4">Kinesin motor domain protein</fullName>
        <ecNumber evidence="4">2.7.7.63</ecNumber>
        <ecNumber evidence="4">3.4.24.69</ecNumber>
    </submittedName>
</protein>
<accession>G0QLR5</accession>
<dbReference type="GO" id="GO:0005524">
    <property type="term" value="F:ATP binding"/>
    <property type="evidence" value="ECO:0007669"/>
    <property type="project" value="UniProtKB-UniRule"/>
</dbReference>
<dbReference type="AlphaFoldDB" id="G0QLR5"/>
<feature type="domain" description="Kinesin motor" evidence="3">
    <location>
        <begin position="1"/>
        <end position="334"/>
    </location>
</feature>
<dbReference type="GO" id="GO:0016887">
    <property type="term" value="F:ATP hydrolysis activity"/>
    <property type="evidence" value="ECO:0007669"/>
    <property type="project" value="TreeGrafter"/>
</dbReference>
<name>G0QLR5_ICHMU</name>
<evidence type="ECO:0000313" key="5">
    <source>
        <dbReference type="Proteomes" id="UP000008983"/>
    </source>
</evidence>
<dbReference type="GO" id="GO:0008017">
    <property type="term" value="F:microtubule binding"/>
    <property type="evidence" value="ECO:0007669"/>
    <property type="project" value="InterPro"/>
</dbReference>
<dbReference type="InParanoid" id="G0QLR5"/>
<evidence type="ECO:0000259" key="3">
    <source>
        <dbReference type="PROSITE" id="PS50067"/>
    </source>
</evidence>
<dbReference type="GO" id="GO:0008574">
    <property type="term" value="F:plus-end-directed microtubule motor activity"/>
    <property type="evidence" value="ECO:0007669"/>
    <property type="project" value="TreeGrafter"/>
</dbReference>